<dbReference type="InterPro" id="IPR018392">
    <property type="entry name" value="LysM"/>
</dbReference>
<dbReference type="Gene3D" id="2.70.70.10">
    <property type="entry name" value="Glucose Permease (Domain IIA)"/>
    <property type="match status" value="1"/>
</dbReference>
<dbReference type="SUPFAM" id="SSF51261">
    <property type="entry name" value="Duplicated hybrid motif"/>
    <property type="match status" value="1"/>
</dbReference>
<gene>
    <name evidence="3" type="ORF">A3E36_02405</name>
</gene>
<evidence type="ECO:0000256" key="1">
    <source>
        <dbReference type="SAM" id="MobiDB-lite"/>
    </source>
</evidence>
<dbReference type="Proteomes" id="UP000177941">
    <property type="component" value="Unassembled WGS sequence"/>
</dbReference>
<sequence length="368" mass="38576">MVFFGLIGSIVLQSQIVGAGDQSSFLHRFISGDEVSEGPLNPSAYAQGTASGGSGSRLAAVDASDANFLTFEDPEVQFAQTLEGNAVVAPMQPGVDDSAQDTSSSSTSSAGSAKKPFIYTVEDGDTIASIASRYNISTNTILSVNGLRSTDIIKSGDHLIILPVTGLLYAVRSGDTVLSIANTYNAKADEIVSANGLEDSSKIAMGQKLIIPNGDVPASQAPRIVSRSTQTARDAGDEPTPAPQKEQAHGGAGFVWPTTSHHISQYFKNGHTGIDVDNRSMPSVFTAQDGTVEFAGWLGGYGNLIIVNHGGGLTTYYAHLSKFYVTKGAKVKKGDAVAKMGSTGQSTGPHVHFEVRRFGRPINPLGMY</sequence>
<organism evidence="3 4">
    <name type="scientific">Candidatus Andersenbacteria bacterium RIFCSPHIGHO2_12_FULL_45_11b</name>
    <dbReference type="NCBI Taxonomy" id="1797282"/>
    <lineage>
        <taxon>Bacteria</taxon>
        <taxon>Candidatus Anderseniibacteriota</taxon>
    </lineage>
</organism>
<name>A0A1G1X7T6_9BACT</name>
<dbReference type="AlphaFoldDB" id="A0A1G1X7T6"/>
<dbReference type="Pfam" id="PF01476">
    <property type="entry name" value="LysM"/>
    <property type="match status" value="2"/>
</dbReference>
<dbReference type="InterPro" id="IPR036779">
    <property type="entry name" value="LysM_dom_sf"/>
</dbReference>
<protein>
    <recommendedName>
        <fullName evidence="2">LysM domain-containing protein</fullName>
    </recommendedName>
</protein>
<dbReference type="PANTHER" id="PTHR21666:SF270">
    <property type="entry name" value="MUREIN HYDROLASE ACTIVATOR ENVC"/>
    <property type="match status" value="1"/>
</dbReference>
<dbReference type="SMART" id="SM00257">
    <property type="entry name" value="LysM"/>
    <property type="match status" value="2"/>
</dbReference>
<accession>A0A1G1X7T6</accession>
<dbReference type="SUPFAM" id="SSF54106">
    <property type="entry name" value="LysM domain"/>
    <property type="match status" value="1"/>
</dbReference>
<feature type="compositionally biased region" description="Low complexity" evidence="1">
    <location>
        <begin position="96"/>
        <end position="112"/>
    </location>
</feature>
<dbReference type="EMBL" id="MHHS01000039">
    <property type="protein sequence ID" value="OGY36055.1"/>
    <property type="molecule type" value="Genomic_DNA"/>
</dbReference>
<feature type="domain" description="LysM" evidence="2">
    <location>
        <begin position="117"/>
        <end position="161"/>
    </location>
</feature>
<dbReference type="InterPro" id="IPR050570">
    <property type="entry name" value="Cell_wall_metabolism_enzyme"/>
</dbReference>
<reference evidence="3 4" key="1">
    <citation type="journal article" date="2016" name="Nat. Commun.">
        <title>Thousands of microbial genomes shed light on interconnected biogeochemical processes in an aquifer system.</title>
        <authorList>
            <person name="Anantharaman K."/>
            <person name="Brown C.T."/>
            <person name="Hug L.A."/>
            <person name="Sharon I."/>
            <person name="Castelle C.J."/>
            <person name="Probst A.J."/>
            <person name="Thomas B.C."/>
            <person name="Singh A."/>
            <person name="Wilkins M.J."/>
            <person name="Karaoz U."/>
            <person name="Brodie E.L."/>
            <person name="Williams K.H."/>
            <person name="Hubbard S.S."/>
            <person name="Banfield J.F."/>
        </authorList>
    </citation>
    <scope>NUCLEOTIDE SEQUENCE [LARGE SCALE GENOMIC DNA]</scope>
</reference>
<dbReference type="Pfam" id="PF01551">
    <property type="entry name" value="Peptidase_M23"/>
    <property type="match status" value="1"/>
</dbReference>
<dbReference type="CDD" id="cd00118">
    <property type="entry name" value="LysM"/>
    <property type="match status" value="2"/>
</dbReference>
<dbReference type="PANTHER" id="PTHR21666">
    <property type="entry name" value="PEPTIDASE-RELATED"/>
    <property type="match status" value="1"/>
</dbReference>
<dbReference type="PROSITE" id="PS51782">
    <property type="entry name" value="LYSM"/>
    <property type="match status" value="2"/>
</dbReference>
<evidence type="ECO:0000313" key="4">
    <source>
        <dbReference type="Proteomes" id="UP000177941"/>
    </source>
</evidence>
<evidence type="ECO:0000259" key="2">
    <source>
        <dbReference type="PROSITE" id="PS51782"/>
    </source>
</evidence>
<comment type="caution">
    <text evidence="3">The sequence shown here is derived from an EMBL/GenBank/DDBJ whole genome shotgun (WGS) entry which is preliminary data.</text>
</comment>
<dbReference type="InterPro" id="IPR011055">
    <property type="entry name" value="Dup_hybrid_motif"/>
</dbReference>
<evidence type="ECO:0000313" key="3">
    <source>
        <dbReference type="EMBL" id="OGY36055.1"/>
    </source>
</evidence>
<dbReference type="GO" id="GO:0004222">
    <property type="term" value="F:metalloendopeptidase activity"/>
    <property type="evidence" value="ECO:0007669"/>
    <property type="project" value="TreeGrafter"/>
</dbReference>
<feature type="region of interest" description="Disordered" evidence="1">
    <location>
        <begin position="90"/>
        <end position="112"/>
    </location>
</feature>
<dbReference type="Gene3D" id="3.10.350.10">
    <property type="entry name" value="LysM domain"/>
    <property type="match status" value="2"/>
</dbReference>
<dbReference type="CDD" id="cd12797">
    <property type="entry name" value="M23_peptidase"/>
    <property type="match status" value="1"/>
</dbReference>
<feature type="region of interest" description="Disordered" evidence="1">
    <location>
        <begin position="218"/>
        <end position="252"/>
    </location>
</feature>
<feature type="domain" description="LysM" evidence="2">
    <location>
        <begin position="167"/>
        <end position="211"/>
    </location>
</feature>
<dbReference type="InterPro" id="IPR016047">
    <property type="entry name" value="M23ase_b-sheet_dom"/>
</dbReference>
<proteinExistence type="predicted"/>